<evidence type="ECO:0000313" key="2">
    <source>
        <dbReference type="EMBL" id="QXJ23986.1"/>
    </source>
</evidence>
<protein>
    <submittedName>
        <fullName evidence="2">DUF397 domain-containing protein</fullName>
    </submittedName>
</protein>
<proteinExistence type="predicted"/>
<name>A0ABX8QYU8_9ACTN</name>
<dbReference type="EMBL" id="CP059572">
    <property type="protein sequence ID" value="QXJ23986.1"/>
    <property type="molecule type" value="Genomic_DNA"/>
</dbReference>
<organism evidence="2 3">
    <name type="scientific">Actinomadura graeca</name>
    <dbReference type="NCBI Taxonomy" id="2750812"/>
    <lineage>
        <taxon>Bacteria</taxon>
        <taxon>Bacillati</taxon>
        <taxon>Actinomycetota</taxon>
        <taxon>Actinomycetes</taxon>
        <taxon>Streptosporangiales</taxon>
        <taxon>Thermomonosporaceae</taxon>
        <taxon>Actinomadura</taxon>
    </lineage>
</organism>
<dbReference type="Pfam" id="PF04149">
    <property type="entry name" value="DUF397"/>
    <property type="match status" value="1"/>
</dbReference>
<evidence type="ECO:0000259" key="1">
    <source>
        <dbReference type="Pfam" id="PF04149"/>
    </source>
</evidence>
<dbReference type="InterPro" id="IPR007278">
    <property type="entry name" value="DUF397"/>
</dbReference>
<evidence type="ECO:0000313" key="3">
    <source>
        <dbReference type="Proteomes" id="UP001049518"/>
    </source>
</evidence>
<dbReference type="Proteomes" id="UP001049518">
    <property type="component" value="Chromosome"/>
</dbReference>
<accession>A0ABX8QYU8</accession>
<gene>
    <name evidence="2" type="ORF">AGRA3207_005227</name>
</gene>
<sequence>MGVGKVVWRKSAWSGENGGACVELASVRGVIAIRDSRNPDGPKIHISRGDFLVFTGILKSL</sequence>
<feature type="domain" description="DUF397" evidence="1">
    <location>
        <begin position="7"/>
        <end position="56"/>
    </location>
</feature>
<reference evidence="2" key="1">
    <citation type="submission" date="2020-07" db="EMBL/GenBank/DDBJ databases">
        <authorList>
            <person name="Tarantini F.S."/>
            <person name="Hong K.W."/>
            <person name="Chan K.G."/>
        </authorList>
    </citation>
    <scope>NUCLEOTIDE SEQUENCE</scope>
    <source>
        <strain evidence="2">32-07</strain>
    </source>
</reference>
<keyword evidence="3" id="KW-1185">Reference proteome</keyword>